<feature type="coiled-coil region" evidence="1">
    <location>
        <begin position="739"/>
        <end position="773"/>
    </location>
</feature>
<feature type="compositionally biased region" description="Basic and acidic residues" evidence="2">
    <location>
        <begin position="1"/>
        <end position="11"/>
    </location>
</feature>
<keyword evidence="3" id="KW-0472">Membrane</keyword>
<protein>
    <submittedName>
        <fullName evidence="4">Uncharacterized protein</fullName>
    </submittedName>
</protein>
<evidence type="ECO:0000313" key="5">
    <source>
        <dbReference type="Proteomes" id="UP000315724"/>
    </source>
</evidence>
<dbReference type="Proteomes" id="UP000315724">
    <property type="component" value="Chromosome"/>
</dbReference>
<evidence type="ECO:0000313" key="4">
    <source>
        <dbReference type="EMBL" id="QDT33095.1"/>
    </source>
</evidence>
<dbReference type="RefSeq" id="WP_231739990.1">
    <property type="nucleotide sequence ID" value="NZ_CP036267.1"/>
</dbReference>
<feature type="transmembrane region" description="Helical" evidence="3">
    <location>
        <begin position="53"/>
        <end position="71"/>
    </location>
</feature>
<dbReference type="KEGG" id="tpol:Mal48_23470"/>
<name>A0A517QNA8_9PLAN</name>
<evidence type="ECO:0000256" key="2">
    <source>
        <dbReference type="SAM" id="MobiDB-lite"/>
    </source>
</evidence>
<feature type="region of interest" description="Disordered" evidence="2">
    <location>
        <begin position="1"/>
        <end position="29"/>
    </location>
</feature>
<feature type="region of interest" description="Disordered" evidence="2">
    <location>
        <begin position="788"/>
        <end position="943"/>
    </location>
</feature>
<keyword evidence="5" id="KW-1185">Reference proteome</keyword>
<feature type="coiled-coil region" evidence="1">
    <location>
        <begin position="548"/>
        <end position="682"/>
    </location>
</feature>
<feature type="compositionally biased region" description="Polar residues" evidence="2">
    <location>
        <begin position="850"/>
        <end position="859"/>
    </location>
</feature>
<evidence type="ECO:0000256" key="3">
    <source>
        <dbReference type="SAM" id="Phobius"/>
    </source>
</evidence>
<organism evidence="4 5">
    <name type="scientific">Thalassoglobus polymorphus</name>
    <dbReference type="NCBI Taxonomy" id="2527994"/>
    <lineage>
        <taxon>Bacteria</taxon>
        <taxon>Pseudomonadati</taxon>
        <taxon>Planctomycetota</taxon>
        <taxon>Planctomycetia</taxon>
        <taxon>Planctomycetales</taxon>
        <taxon>Planctomycetaceae</taxon>
        <taxon>Thalassoglobus</taxon>
    </lineage>
</organism>
<keyword evidence="3" id="KW-0812">Transmembrane</keyword>
<evidence type="ECO:0000256" key="1">
    <source>
        <dbReference type="SAM" id="Coils"/>
    </source>
</evidence>
<feature type="transmembrane region" description="Helical" evidence="3">
    <location>
        <begin position="83"/>
        <end position="102"/>
    </location>
</feature>
<feature type="compositionally biased region" description="Basic and acidic residues" evidence="2">
    <location>
        <begin position="810"/>
        <end position="826"/>
    </location>
</feature>
<feature type="compositionally biased region" description="Gly residues" evidence="2">
    <location>
        <begin position="864"/>
        <end position="877"/>
    </location>
</feature>
<reference evidence="4 5" key="1">
    <citation type="submission" date="2019-02" db="EMBL/GenBank/DDBJ databases">
        <title>Deep-cultivation of Planctomycetes and their phenomic and genomic characterization uncovers novel biology.</title>
        <authorList>
            <person name="Wiegand S."/>
            <person name="Jogler M."/>
            <person name="Boedeker C."/>
            <person name="Pinto D."/>
            <person name="Vollmers J."/>
            <person name="Rivas-Marin E."/>
            <person name="Kohn T."/>
            <person name="Peeters S.H."/>
            <person name="Heuer A."/>
            <person name="Rast P."/>
            <person name="Oberbeckmann S."/>
            <person name="Bunk B."/>
            <person name="Jeske O."/>
            <person name="Meyerdierks A."/>
            <person name="Storesund J.E."/>
            <person name="Kallscheuer N."/>
            <person name="Luecker S."/>
            <person name="Lage O.M."/>
            <person name="Pohl T."/>
            <person name="Merkel B.J."/>
            <person name="Hornburger P."/>
            <person name="Mueller R.-W."/>
            <person name="Bruemmer F."/>
            <person name="Labrenz M."/>
            <person name="Spormann A.M."/>
            <person name="Op den Camp H."/>
            <person name="Overmann J."/>
            <person name="Amann R."/>
            <person name="Jetten M.S.M."/>
            <person name="Mascher T."/>
            <person name="Medema M.H."/>
            <person name="Devos D.P."/>
            <person name="Kaster A.-K."/>
            <person name="Ovreas L."/>
            <person name="Rohde M."/>
            <person name="Galperin M.Y."/>
            <person name="Jogler C."/>
        </authorList>
    </citation>
    <scope>NUCLEOTIDE SEQUENCE [LARGE SCALE GENOMIC DNA]</scope>
    <source>
        <strain evidence="4 5">Mal48</strain>
    </source>
</reference>
<keyword evidence="3" id="KW-1133">Transmembrane helix</keyword>
<feature type="compositionally biased region" description="Polar residues" evidence="2">
    <location>
        <begin position="902"/>
        <end position="914"/>
    </location>
</feature>
<sequence length="968" mass="108053">MNNETPKEEAAIPKPAGKPQRRRGPSVRVSTPSLRRTLDRVQQRMKLIGNSSGLIWGIFGFFAVLLAWMWVDVILDLPPFLRIVAWLTSFCAMFTLIVKTFLKTRQHSSHSFVATRLDQVANTGGEILTGLDLWMSARQKKVVDTVSAGLAEMAVQQASRKALRVSEEEAVPAKPLFQSALSMLGLSLFVLILVVLLPRMAKTELVRFVMPYGDQPAWSQYQFIITPEATEVIYSETLDLTAEVYGPGIDSVELVLIPPFNERSRSAEEAEPIDVLPMFPDHEGIWHASIANVTDPFDYFLRVRRARSRSYQVKVKTVPQIRNIEVEITPPIYTGLSPSRGKMPHDGILGLPETQVQVTVTSNRPLTGGAMNLIYDQEETVSMTALEDPRQVTGTFRLSRAGALKIKVTDEEGQDSLENDHYLIQILEDQHPLVRLIQPQAVSFASPTVMLPVIISAEDDYGLQKCELFRSLNDSRFLPTSIPLPEGVPRRAQVQNILPFATYGLQPGDVVKLFARVEDNDPNGMEPGVGKGTESSIVTIRIVAEQDLNRMQQQRAGMKMLMNKYQQAGRRLENLSEQIRELTEKLNDLPEGSPLADELRDQLKQLGEKMKKEAEMMEKLSEQNLPFDVDQKLSPQLQEMAEMLRKLGEEAEKAAENENLTKEEMQELLKKQGDILQNEQQKHDEERMKPLEMLNQVQPLKQDEKAFQQIVQRQRQLAERLSALKNYEGHDDPAKKARLRELEEEQRGLRNQLSDLLDKIEEHAEALDEDERLDNLRETAREFVQEVRDSGATESMVDAEDGMGQFSGSKGHENAEEAAEKLEKFLSKSQQMGNEAGDALPGFHPGLGKSLQNTLEQLTQGTGKNQGRGGGQGGSGGESSAMDTLDNVGMYGGNPLMDPTESRSGMSDSNSPTATVPGMMSKENGDDGSGFETSQSSPAYGGAEWGVPLRYQRQAGRYLQKLAEELEE</sequence>
<dbReference type="EMBL" id="CP036267">
    <property type="protein sequence ID" value="QDT33095.1"/>
    <property type="molecule type" value="Genomic_DNA"/>
</dbReference>
<dbReference type="AlphaFoldDB" id="A0A517QNA8"/>
<accession>A0A517QNA8</accession>
<keyword evidence="1" id="KW-0175">Coiled coil</keyword>
<gene>
    <name evidence="4" type="ORF">Mal48_23470</name>
</gene>
<feature type="transmembrane region" description="Helical" evidence="3">
    <location>
        <begin position="180"/>
        <end position="201"/>
    </location>
</feature>
<proteinExistence type="predicted"/>